<accession>A0A2M8J064</accession>
<dbReference type="EMBL" id="PGTB01000053">
    <property type="protein sequence ID" value="PJE36171.1"/>
    <property type="molecule type" value="Genomic_DNA"/>
</dbReference>
<feature type="transmembrane region" description="Helical" evidence="1">
    <location>
        <begin position="17"/>
        <end position="36"/>
    </location>
</feature>
<comment type="caution">
    <text evidence="2">The sequence shown here is derived from an EMBL/GenBank/DDBJ whole genome shotgun (WGS) entry which is preliminary data.</text>
</comment>
<keyword evidence="1" id="KW-0812">Transmembrane</keyword>
<keyword evidence="3" id="KW-1185">Reference proteome</keyword>
<dbReference type="AlphaFoldDB" id="A0A2M8J064"/>
<organism evidence="2 3">
    <name type="scientific">Pseudooceanicola lipolyticus</name>
    <dbReference type="NCBI Taxonomy" id="2029104"/>
    <lineage>
        <taxon>Bacteria</taxon>
        <taxon>Pseudomonadati</taxon>
        <taxon>Pseudomonadota</taxon>
        <taxon>Alphaproteobacteria</taxon>
        <taxon>Rhodobacterales</taxon>
        <taxon>Paracoccaceae</taxon>
        <taxon>Pseudooceanicola</taxon>
    </lineage>
</organism>
<sequence>MDDEVLAVARASAPRRWIGIAMVVAVAAVTLYVAFSTPPADLSFQVLLVLIGLGALWMAEVMRRSTELTIELTRSELRDSSGTCIARIEDITAVERGLLAFKPSNGFMLKTRTPGPRVWRPGIWWRIGRRVGIGGVMPGHQTKAMAEILAALQAERG</sequence>
<keyword evidence="1" id="KW-1133">Transmembrane helix</keyword>
<name>A0A2M8J064_9RHOB</name>
<evidence type="ECO:0000313" key="2">
    <source>
        <dbReference type="EMBL" id="PJE36171.1"/>
    </source>
</evidence>
<feature type="transmembrane region" description="Helical" evidence="1">
    <location>
        <begin position="42"/>
        <end position="59"/>
    </location>
</feature>
<gene>
    <name evidence="2" type="ORF">CVM52_13350</name>
</gene>
<proteinExistence type="predicted"/>
<reference evidence="2 3" key="1">
    <citation type="journal article" date="2018" name="Int. J. Syst. Evol. Microbiol.">
        <title>Pseudooceanicola lipolyticus sp. nov., a marine alphaproteobacterium, reclassification of Oceanicola flagellatus as Pseudooceanicola flagellatus comb. nov. and emended description of the genus Pseudooceanicola.</title>
        <authorList>
            <person name="Huang M.-M."/>
            <person name="Guo L.-L."/>
            <person name="Wu Y.-H."/>
            <person name="Lai Q.-L."/>
            <person name="Shao Z.-Z."/>
            <person name="Wang C.-S."/>
            <person name="Wu M."/>
            <person name="Xu X.-W."/>
        </authorList>
    </citation>
    <scope>NUCLEOTIDE SEQUENCE [LARGE SCALE GENOMIC DNA]</scope>
    <source>
        <strain evidence="2 3">157</strain>
    </source>
</reference>
<evidence type="ECO:0000313" key="3">
    <source>
        <dbReference type="Proteomes" id="UP000231553"/>
    </source>
</evidence>
<protein>
    <recommendedName>
        <fullName evidence="4">DUF2244 domain-containing protein</fullName>
    </recommendedName>
</protein>
<evidence type="ECO:0000256" key="1">
    <source>
        <dbReference type="SAM" id="Phobius"/>
    </source>
</evidence>
<evidence type="ECO:0008006" key="4">
    <source>
        <dbReference type="Google" id="ProtNLM"/>
    </source>
</evidence>
<keyword evidence="1" id="KW-0472">Membrane</keyword>
<dbReference type="RefSeq" id="WP_100162991.1">
    <property type="nucleotide sequence ID" value="NZ_PGTB01000053.1"/>
</dbReference>
<dbReference type="OrthoDB" id="7862519at2"/>
<dbReference type="Proteomes" id="UP000231553">
    <property type="component" value="Unassembled WGS sequence"/>
</dbReference>